<organism evidence="9 10">
    <name type="scientific">Arthrospiribacter ruber</name>
    <dbReference type="NCBI Taxonomy" id="2487934"/>
    <lineage>
        <taxon>Bacteria</taxon>
        <taxon>Pseudomonadati</taxon>
        <taxon>Bacteroidota</taxon>
        <taxon>Cytophagia</taxon>
        <taxon>Cytophagales</taxon>
        <taxon>Cyclobacteriaceae</taxon>
        <taxon>Arthrospiribacter</taxon>
    </lineage>
</organism>
<evidence type="ECO:0000313" key="9">
    <source>
        <dbReference type="EMBL" id="MBW3466570.1"/>
    </source>
</evidence>
<evidence type="ECO:0000256" key="5">
    <source>
        <dbReference type="ARBA" id="ARBA00023141"/>
    </source>
</evidence>
<protein>
    <recommendedName>
        <fullName evidence="2 7">N-(5'-phosphoribosyl)anthranilate isomerase</fullName>
        <shortName evidence="7">PRAI</shortName>
        <ecNumber evidence="7">5.3.1.24</ecNumber>
    </recommendedName>
</protein>
<evidence type="ECO:0000259" key="8">
    <source>
        <dbReference type="Pfam" id="PF00697"/>
    </source>
</evidence>
<name>A0A951MBX7_9BACT</name>
<dbReference type="EC" id="5.3.1.24" evidence="7"/>
<dbReference type="CDD" id="cd00405">
    <property type="entry name" value="PRAI"/>
    <property type="match status" value="1"/>
</dbReference>
<keyword evidence="10" id="KW-1185">Reference proteome</keyword>
<accession>A0A951MBX7</accession>
<dbReference type="PANTHER" id="PTHR42894">
    <property type="entry name" value="N-(5'-PHOSPHORIBOSYL)ANTHRANILATE ISOMERASE"/>
    <property type="match status" value="1"/>
</dbReference>
<evidence type="ECO:0000313" key="10">
    <source>
        <dbReference type="Proteomes" id="UP000727490"/>
    </source>
</evidence>
<reference evidence="9 10" key="1">
    <citation type="journal article" date="2020" name="Syst. Appl. Microbiol.">
        <title>Arthrospiribacter ruber gen. nov., sp. nov., a novel bacterium isolated from Arthrospira cultures.</title>
        <authorList>
            <person name="Waleron M."/>
            <person name="Misztak A."/>
            <person name="Waleron M.M."/>
            <person name="Furmaniak M."/>
            <person name="Mrozik A."/>
            <person name="Waleron K."/>
        </authorList>
    </citation>
    <scope>NUCLEOTIDE SEQUENCE [LARGE SCALE GENOMIC DNA]</scope>
    <source>
        <strain evidence="9 10">DPMB0001</strain>
    </source>
</reference>
<proteinExistence type="inferred from homology"/>
<comment type="catalytic activity">
    <reaction evidence="1 7">
        <text>N-(5-phospho-beta-D-ribosyl)anthranilate = 1-(2-carboxyphenylamino)-1-deoxy-D-ribulose 5-phosphate</text>
        <dbReference type="Rhea" id="RHEA:21540"/>
        <dbReference type="ChEBI" id="CHEBI:18277"/>
        <dbReference type="ChEBI" id="CHEBI:58613"/>
        <dbReference type="EC" id="5.3.1.24"/>
    </reaction>
</comment>
<dbReference type="AlphaFoldDB" id="A0A951MBX7"/>
<dbReference type="Proteomes" id="UP000727490">
    <property type="component" value="Unassembled WGS sequence"/>
</dbReference>
<evidence type="ECO:0000256" key="3">
    <source>
        <dbReference type="ARBA" id="ARBA00022605"/>
    </source>
</evidence>
<dbReference type="GO" id="GO:0004640">
    <property type="term" value="F:phosphoribosylanthranilate isomerase activity"/>
    <property type="evidence" value="ECO:0007669"/>
    <property type="project" value="UniProtKB-UniRule"/>
</dbReference>
<dbReference type="InterPro" id="IPR001240">
    <property type="entry name" value="PRAI_dom"/>
</dbReference>
<comment type="caution">
    <text evidence="9">The sequence shown here is derived from an EMBL/GenBank/DDBJ whole genome shotgun (WGS) entry which is preliminary data.</text>
</comment>
<evidence type="ECO:0000256" key="2">
    <source>
        <dbReference type="ARBA" id="ARBA00022272"/>
    </source>
</evidence>
<dbReference type="HAMAP" id="MF_00135">
    <property type="entry name" value="PRAI"/>
    <property type="match status" value="1"/>
</dbReference>
<feature type="domain" description="N-(5'phosphoribosyl) anthranilate isomerase (PRAI)" evidence="8">
    <location>
        <begin position="4"/>
        <end position="202"/>
    </location>
</feature>
<evidence type="ECO:0000256" key="4">
    <source>
        <dbReference type="ARBA" id="ARBA00022822"/>
    </source>
</evidence>
<dbReference type="GO" id="GO:0000162">
    <property type="term" value="P:L-tryptophan biosynthetic process"/>
    <property type="evidence" value="ECO:0007669"/>
    <property type="project" value="UniProtKB-UniRule"/>
</dbReference>
<gene>
    <name evidence="7" type="primary">trpF</name>
    <name evidence="9" type="ORF">EGN73_01915</name>
</gene>
<keyword evidence="6 7" id="KW-0413">Isomerase</keyword>
<sequence length="209" mass="23676">MKLKVCGMRDLDNCQRLIAEVQPDWMGIILYPPSPRYVPQHLAAHIQGLQVEKVGVFVNESLENIKKNIVDFGLSALQLHGTEAPEFVENVKNETMLEVLKVISVKDKINWTLLEKYLPWTDYFLFDTYTKQHGGSGKQFNWNLLEDYPFEPPFLLSGGIGPDDANTLKQVKPKLPKMAGVDINSGFEISPGLKEIEKIKGFKRKVVSC</sequence>
<evidence type="ECO:0000256" key="6">
    <source>
        <dbReference type="ARBA" id="ARBA00023235"/>
    </source>
</evidence>
<keyword evidence="4 7" id="KW-0822">Tryptophan biosynthesis</keyword>
<evidence type="ECO:0000256" key="1">
    <source>
        <dbReference type="ARBA" id="ARBA00001164"/>
    </source>
</evidence>
<dbReference type="InterPro" id="IPR044643">
    <property type="entry name" value="TrpF_fam"/>
</dbReference>
<keyword evidence="3 7" id="KW-0028">Amino-acid biosynthesis</keyword>
<dbReference type="PANTHER" id="PTHR42894:SF1">
    <property type="entry name" value="N-(5'-PHOSPHORIBOSYL)ANTHRANILATE ISOMERASE"/>
    <property type="match status" value="1"/>
</dbReference>
<comment type="pathway">
    <text evidence="7">Amino-acid biosynthesis; L-tryptophan biosynthesis; L-tryptophan from chorismate: step 3/5.</text>
</comment>
<dbReference type="RefSeq" id="WP_219286558.1">
    <property type="nucleotide sequence ID" value="NZ_RPHB01000001.1"/>
</dbReference>
<comment type="similarity">
    <text evidence="7">Belongs to the TrpF family.</text>
</comment>
<keyword evidence="5 7" id="KW-0057">Aromatic amino acid biosynthesis</keyword>
<evidence type="ECO:0000256" key="7">
    <source>
        <dbReference type="HAMAP-Rule" id="MF_00135"/>
    </source>
</evidence>
<dbReference type="EMBL" id="RPHB01000001">
    <property type="protein sequence ID" value="MBW3466570.1"/>
    <property type="molecule type" value="Genomic_DNA"/>
</dbReference>
<dbReference type="Pfam" id="PF00697">
    <property type="entry name" value="PRAI"/>
    <property type="match status" value="1"/>
</dbReference>